<dbReference type="Proteomes" id="UP000186609">
    <property type="component" value="Chromosome"/>
</dbReference>
<reference evidence="1 2" key="1">
    <citation type="submission" date="2017-01" db="EMBL/GenBank/DDBJ databases">
        <authorList>
            <person name="Mah S.A."/>
            <person name="Swanson W.J."/>
            <person name="Moy G.W."/>
            <person name="Vacquier V.D."/>
        </authorList>
    </citation>
    <scope>NUCLEOTIDE SEQUENCE [LARGE SCALE GENOMIC DNA]</scope>
    <source>
        <strain evidence="1 2">DCY110</strain>
    </source>
</reference>
<dbReference type="KEGG" id="rhy:RD110_10920"/>
<dbReference type="RefSeq" id="WP_076199363.1">
    <property type="nucleotide sequence ID" value="NZ_CP019236.1"/>
</dbReference>
<protein>
    <submittedName>
        <fullName evidence="1">Uncharacterized protein</fullName>
    </submittedName>
</protein>
<gene>
    <name evidence="1" type="ORF">RD110_10920</name>
</gene>
<dbReference type="STRING" id="1842727.RD110_10920"/>
<name>A0A1P8JV47_9BURK</name>
<evidence type="ECO:0000313" key="1">
    <source>
        <dbReference type="EMBL" id="APW37639.1"/>
    </source>
</evidence>
<dbReference type="OrthoDB" id="9876194at2"/>
<dbReference type="EMBL" id="CP019236">
    <property type="protein sequence ID" value="APW37639.1"/>
    <property type="molecule type" value="Genomic_DNA"/>
</dbReference>
<accession>A0A1P8JV47</accession>
<dbReference type="AlphaFoldDB" id="A0A1P8JV47"/>
<sequence length="101" mass="11311">MSQMIVCSFSGGIDEMKRADQRDPVKVLRVLVRDGRYSCFDASANLTIARTITNMHHKALIYGGKKYGRVLKLDNTLEYPWSKVVLAEGGERLLADHPEGT</sequence>
<organism evidence="1 2">
    <name type="scientific">Rhodoferax koreensis</name>
    <dbReference type="NCBI Taxonomy" id="1842727"/>
    <lineage>
        <taxon>Bacteria</taxon>
        <taxon>Pseudomonadati</taxon>
        <taxon>Pseudomonadota</taxon>
        <taxon>Betaproteobacteria</taxon>
        <taxon>Burkholderiales</taxon>
        <taxon>Comamonadaceae</taxon>
        <taxon>Rhodoferax</taxon>
    </lineage>
</organism>
<evidence type="ECO:0000313" key="2">
    <source>
        <dbReference type="Proteomes" id="UP000186609"/>
    </source>
</evidence>
<proteinExistence type="predicted"/>
<keyword evidence="2" id="KW-1185">Reference proteome</keyword>